<reference evidence="2 3" key="1">
    <citation type="submission" date="2016-12" db="EMBL/GenBank/DDBJ databases">
        <authorList>
            <person name="Song W.-J."/>
            <person name="Kurnit D.M."/>
        </authorList>
    </citation>
    <scope>NUCLEOTIDE SEQUENCE [LARGE SCALE GENOMIC DNA]</scope>
    <source>
        <strain evidence="2 3">IMCC3135</strain>
    </source>
</reference>
<evidence type="ECO:0000313" key="3">
    <source>
        <dbReference type="Proteomes" id="UP000250079"/>
    </source>
</evidence>
<dbReference type="Proteomes" id="UP000250079">
    <property type="component" value="Chromosome"/>
</dbReference>
<evidence type="ECO:0000313" key="2">
    <source>
        <dbReference type="EMBL" id="ASJ70696.1"/>
    </source>
</evidence>
<feature type="region of interest" description="Disordered" evidence="1">
    <location>
        <begin position="83"/>
        <end position="104"/>
    </location>
</feature>
<dbReference type="AlphaFoldDB" id="A0A2Z2NHB8"/>
<proteinExistence type="predicted"/>
<organism evidence="2 3">
    <name type="scientific">Granulosicoccus antarcticus IMCC3135</name>
    <dbReference type="NCBI Taxonomy" id="1192854"/>
    <lineage>
        <taxon>Bacteria</taxon>
        <taxon>Pseudomonadati</taxon>
        <taxon>Pseudomonadota</taxon>
        <taxon>Gammaproteobacteria</taxon>
        <taxon>Chromatiales</taxon>
        <taxon>Granulosicoccaceae</taxon>
        <taxon>Granulosicoccus</taxon>
    </lineage>
</organism>
<protein>
    <submittedName>
        <fullName evidence="2">Uncharacterized protein</fullName>
    </submittedName>
</protein>
<accession>A0A2Z2NHB8</accession>
<keyword evidence="3" id="KW-1185">Reference proteome</keyword>
<sequence length="104" mass="10689">MNMSTSPDIMSATISQAQAVSLPAPPPERGIQGELPDAASAMQKLGGSLTDDAKDSVLAGVVELESSGASFEEIRSFVDSELESNGVDMSGGGQRSGQLVDMMI</sequence>
<gene>
    <name evidence="2" type="ORF">IMCC3135_02915</name>
</gene>
<dbReference type="EMBL" id="CP018632">
    <property type="protein sequence ID" value="ASJ70696.1"/>
    <property type="molecule type" value="Genomic_DNA"/>
</dbReference>
<dbReference type="KEGG" id="gai:IMCC3135_02915"/>
<name>A0A2Z2NHB8_9GAMM</name>
<dbReference type="RefSeq" id="WP_088916212.1">
    <property type="nucleotide sequence ID" value="NZ_CP018632.1"/>
</dbReference>
<evidence type="ECO:0000256" key="1">
    <source>
        <dbReference type="SAM" id="MobiDB-lite"/>
    </source>
</evidence>